<proteinExistence type="predicted"/>
<sequence>MGLPLTSPHAWVETACIEAAWCRRAVDKIRAGDSGGGGTSQLRRRQQALPSIGVVGSNAGTSVS</sequence>
<name>A0A6G1E1P2_9ORYZ</name>
<protein>
    <submittedName>
        <fullName evidence="2">Uncharacterized protein</fullName>
    </submittedName>
</protein>
<gene>
    <name evidence="2" type="ORF">E2562_025197</name>
</gene>
<evidence type="ECO:0000313" key="3">
    <source>
        <dbReference type="Proteomes" id="UP000479710"/>
    </source>
</evidence>
<dbReference type="EMBL" id="SPHZ02000005">
    <property type="protein sequence ID" value="KAF0918617.1"/>
    <property type="molecule type" value="Genomic_DNA"/>
</dbReference>
<comment type="caution">
    <text evidence="2">The sequence shown here is derived from an EMBL/GenBank/DDBJ whole genome shotgun (WGS) entry which is preliminary data.</text>
</comment>
<dbReference type="Proteomes" id="UP000479710">
    <property type="component" value="Unassembled WGS sequence"/>
</dbReference>
<evidence type="ECO:0000313" key="2">
    <source>
        <dbReference type="EMBL" id="KAF0918617.1"/>
    </source>
</evidence>
<organism evidence="2 3">
    <name type="scientific">Oryza meyeriana var. granulata</name>
    <dbReference type="NCBI Taxonomy" id="110450"/>
    <lineage>
        <taxon>Eukaryota</taxon>
        <taxon>Viridiplantae</taxon>
        <taxon>Streptophyta</taxon>
        <taxon>Embryophyta</taxon>
        <taxon>Tracheophyta</taxon>
        <taxon>Spermatophyta</taxon>
        <taxon>Magnoliopsida</taxon>
        <taxon>Liliopsida</taxon>
        <taxon>Poales</taxon>
        <taxon>Poaceae</taxon>
        <taxon>BOP clade</taxon>
        <taxon>Oryzoideae</taxon>
        <taxon>Oryzeae</taxon>
        <taxon>Oryzinae</taxon>
        <taxon>Oryza</taxon>
        <taxon>Oryza meyeriana</taxon>
    </lineage>
</organism>
<reference evidence="2 3" key="1">
    <citation type="submission" date="2019-11" db="EMBL/GenBank/DDBJ databases">
        <title>Whole genome sequence of Oryza granulata.</title>
        <authorList>
            <person name="Li W."/>
        </authorList>
    </citation>
    <scope>NUCLEOTIDE SEQUENCE [LARGE SCALE GENOMIC DNA]</scope>
    <source>
        <strain evidence="3">cv. Menghai</strain>
        <tissue evidence="2">Leaf</tissue>
    </source>
</reference>
<accession>A0A6G1E1P2</accession>
<keyword evidence="3" id="KW-1185">Reference proteome</keyword>
<dbReference type="AlphaFoldDB" id="A0A6G1E1P2"/>
<evidence type="ECO:0000256" key="1">
    <source>
        <dbReference type="SAM" id="MobiDB-lite"/>
    </source>
</evidence>
<feature type="region of interest" description="Disordered" evidence="1">
    <location>
        <begin position="31"/>
        <end position="64"/>
    </location>
</feature>